<dbReference type="GO" id="GO:0005506">
    <property type="term" value="F:iron ion binding"/>
    <property type="evidence" value="ECO:0007669"/>
    <property type="project" value="InterPro"/>
</dbReference>
<keyword evidence="5 6" id="KW-0408">Iron</keyword>
<dbReference type="GO" id="GO:0020037">
    <property type="term" value="F:heme binding"/>
    <property type="evidence" value="ECO:0007669"/>
    <property type="project" value="InterPro"/>
</dbReference>
<evidence type="ECO:0000256" key="5">
    <source>
        <dbReference type="ARBA" id="ARBA00023004"/>
    </source>
</evidence>
<sequence length="102" mass="10782">MSICCGASTSVAQTAPPADLLRKNGCMACHGLVHKQVGPGFAQIADRYRNDPAAPPRLAEKIRNGSVGTWGRVIMPRQSLVSEADARVLASWVLSQPSPGTK</sequence>
<keyword evidence="3 6" id="KW-0479">Metal-binding</keyword>
<dbReference type="AlphaFoldDB" id="A0A0D0LMU6"/>
<dbReference type="Pfam" id="PF00034">
    <property type="entry name" value="Cytochrom_C"/>
    <property type="match status" value="1"/>
</dbReference>
<dbReference type="GO" id="GO:0009055">
    <property type="term" value="F:electron transfer activity"/>
    <property type="evidence" value="ECO:0007669"/>
    <property type="project" value="InterPro"/>
</dbReference>
<evidence type="ECO:0000313" key="9">
    <source>
        <dbReference type="Proteomes" id="UP000032067"/>
    </source>
</evidence>
<keyword evidence="1" id="KW-0813">Transport</keyword>
<dbReference type="Proteomes" id="UP000032067">
    <property type="component" value="Unassembled WGS sequence"/>
</dbReference>
<feature type="domain" description="Cytochrome c" evidence="7">
    <location>
        <begin position="12"/>
        <end position="97"/>
    </location>
</feature>
<evidence type="ECO:0000256" key="1">
    <source>
        <dbReference type="ARBA" id="ARBA00022448"/>
    </source>
</evidence>
<dbReference type="InterPro" id="IPR002324">
    <property type="entry name" value="Cyt_c_ID"/>
</dbReference>
<dbReference type="InterPro" id="IPR036909">
    <property type="entry name" value="Cyt_c-like_dom_sf"/>
</dbReference>
<dbReference type="InterPro" id="IPR009056">
    <property type="entry name" value="Cyt_c-like_dom"/>
</dbReference>
<evidence type="ECO:0000256" key="4">
    <source>
        <dbReference type="ARBA" id="ARBA00022982"/>
    </source>
</evidence>
<evidence type="ECO:0000259" key="7">
    <source>
        <dbReference type="PROSITE" id="PS51007"/>
    </source>
</evidence>
<evidence type="ECO:0000256" key="3">
    <source>
        <dbReference type="ARBA" id="ARBA00022723"/>
    </source>
</evidence>
<dbReference type="PRINTS" id="PR00606">
    <property type="entry name" value="CYTCHROMECID"/>
</dbReference>
<dbReference type="Gene3D" id="1.10.760.10">
    <property type="entry name" value="Cytochrome c-like domain"/>
    <property type="match status" value="1"/>
</dbReference>
<evidence type="ECO:0000313" key="8">
    <source>
        <dbReference type="EMBL" id="KIQ30543.1"/>
    </source>
</evidence>
<dbReference type="PROSITE" id="PS51007">
    <property type="entry name" value="CYTC"/>
    <property type="match status" value="1"/>
</dbReference>
<evidence type="ECO:0000256" key="2">
    <source>
        <dbReference type="ARBA" id="ARBA00022617"/>
    </source>
</evidence>
<name>A0A0D0LMU6_VARPD</name>
<dbReference type="SUPFAM" id="SSF46626">
    <property type="entry name" value="Cytochrome c"/>
    <property type="match status" value="1"/>
</dbReference>
<evidence type="ECO:0000256" key="6">
    <source>
        <dbReference type="PIRSR" id="PIRSR602324-1"/>
    </source>
</evidence>
<proteinExistence type="predicted"/>
<accession>A0A0D0LMU6</accession>
<dbReference type="EMBL" id="JXQQ01000041">
    <property type="protein sequence ID" value="KIQ30543.1"/>
    <property type="molecule type" value="Genomic_DNA"/>
</dbReference>
<comment type="PTM">
    <text evidence="6">Binds 1 heme c group covalently per subunit.</text>
</comment>
<feature type="binding site" description="covalent" evidence="6">
    <location>
        <position position="75"/>
    </location>
    <ligand>
        <name>heme c</name>
        <dbReference type="ChEBI" id="CHEBI:61717"/>
    </ligand>
</feature>
<feature type="binding site" description="covalent" evidence="6">
    <location>
        <position position="30"/>
    </location>
    <ligand>
        <name>heme c</name>
        <dbReference type="ChEBI" id="CHEBI:61717"/>
    </ligand>
</feature>
<feature type="binding site" description="covalent" evidence="6">
    <location>
        <position position="26"/>
    </location>
    <ligand>
        <name>heme c</name>
        <dbReference type="ChEBI" id="CHEBI:61717"/>
    </ligand>
</feature>
<comment type="caution">
    <text evidence="8">The sequence shown here is derived from an EMBL/GenBank/DDBJ whole genome shotgun (WGS) entry which is preliminary data.</text>
</comment>
<protein>
    <submittedName>
        <fullName evidence="8">Cytochrome C</fullName>
    </submittedName>
</protein>
<gene>
    <name evidence="8" type="ORF">RT97_17640</name>
</gene>
<organism evidence="8 9">
    <name type="scientific">Variovorax paradoxus</name>
    <dbReference type="NCBI Taxonomy" id="34073"/>
    <lineage>
        <taxon>Bacteria</taxon>
        <taxon>Pseudomonadati</taxon>
        <taxon>Pseudomonadota</taxon>
        <taxon>Betaproteobacteria</taxon>
        <taxon>Burkholderiales</taxon>
        <taxon>Comamonadaceae</taxon>
        <taxon>Variovorax</taxon>
    </lineage>
</organism>
<keyword evidence="4" id="KW-0249">Electron transport</keyword>
<reference evidence="8 9" key="1">
    <citation type="submission" date="2014-12" db="EMBL/GenBank/DDBJ databases">
        <title>16Stimator: statistical estimation of ribosomal gene copy numbers from draft genome assemblies.</title>
        <authorList>
            <person name="Perisin M.A."/>
            <person name="Vetter M."/>
            <person name="Gilbert J.A."/>
            <person name="Bergelson J."/>
        </authorList>
    </citation>
    <scope>NUCLEOTIDE SEQUENCE [LARGE SCALE GENOMIC DNA]</scope>
    <source>
        <strain evidence="8 9">MEDvA23</strain>
    </source>
</reference>
<keyword evidence="2 6" id="KW-0349">Heme</keyword>